<evidence type="ECO:0000256" key="1">
    <source>
        <dbReference type="SAM" id="MobiDB-lite"/>
    </source>
</evidence>
<dbReference type="EMBL" id="QFNY01000004">
    <property type="protein sequence ID" value="PZP03777.1"/>
    <property type="molecule type" value="Genomic_DNA"/>
</dbReference>
<reference evidence="2 3" key="1">
    <citation type="submission" date="2017-11" db="EMBL/GenBank/DDBJ databases">
        <title>Infants hospitalized years apart are colonized by the same room-sourced microbial strains.</title>
        <authorList>
            <person name="Brooks B."/>
            <person name="Olm M.R."/>
            <person name="Firek B.A."/>
            <person name="Baker R."/>
            <person name="Thomas B.C."/>
            <person name="Morowitz M.J."/>
            <person name="Banfield J.F."/>
        </authorList>
    </citation>
    <scope>NUCLEOTIDE SEQUENCE [LARGE SCALE GENOMIC DNA]</scope>
    <source>
        <strain evidence="2">S2_012_000_R3_87</strain>
    </source>
</reference>
<proteinExistence type="predicted"/>
<sequence length="803" mass="89977">MCVAGGRRCPGSGTPSAKQRAKRKANRAYRTAVANEIEQVTGDKDLAQKVRNLPMTDVADVVTAARLDADSIAKSAGKASYTDKDGHITTVDVKPAGTTRRSPISKEAMAVLAEVDDKVGAFEEGTAFHHAVLNGDRARQDELRAEAAEDINAAAEEYGNTSLWDLKDHEVEDAVEKYQKLVDEAYACTDDHVVQAKAEEMLRVTKDVQKSRNAAFHGHPLTALNDPTQLDDLEPATDEDSARKLAQDMYDRLEHLDPAELSDADLQELHDKWDELDESIRAHTDDISAHETTGNAGIGLVEEIEFREQSPEDKYEFGDDYQRVRALEEWAAENPDHPAASVIEGNPSDKELSAAAKWARDVLDEDKPEASEMDKGIARTVFAKEDSSFIDHHRGDVMDNGYTDDTTRYMDTLEDLRDAVDEGTLPYEDTAELEKEISQLRARQYDHFGADPKSHADKVVSHTFEGKNLDEMKISDIKSLAHNSHMRWMADPENGNDDSERLEKYIDMRSSLEEFEKATQGVEDDQPTSARDAADMHWRCMMYGKEVFAKTEDPVARKKVLDTAALTRKRARTLARSSACSLNDLPRDCWPNNVEGREIKPGYYAKHVNDFEHLSRTNSPRMMSYGMDTPWGAYTVQGNTLDDKTVFVSTDKSGASSVIRVTPPTGRFDSFDSAARDAYLFNEVTRAQREVESTGKRDVSVDNSSNYAAFERVFTDLNPKHKDNEVARALTGLPYQMSYRKSDTAYEVESDLWKESADTLRQAVGTAPYDSDEDNAMFDSMCTQAADTYEYELDRLEKLRRGH</sequence>
<dbReference type="AlphaFoldDB" id="A0A2W5BEW7"/>
<evidence type="ECO:0000313" key="2">
    <source>
        <dbReference type="EMBL" id="PZP03777.1"/>
    </source>
</evidence>
<dbReference type="Proteomes" id="UP000249451">
    <property type="component" value="Unassembled WGS sequence"/>
</dbReference>
<organism evidence="2 3">
    <name type="scientific">Corynebacterium urealyticum</name>
    <dbReference type="NCBI Taxonomy" id="43771"/>
    <lineage>
        <taxon>Bacteria</taxon>
        <taxon>Bacillati</taxon>
        <taxon>Actinomycetota</taxon>
        <taxon>Actinomycetes</taxon>
        <taxon>Mycobacteriales</taxon>
        <taxon>Corynebacteriaceae</taxon>
        <taxon>Corynebacterium</taxon>
    </lineage>
</organism>
<name>A0A2W5BEW7_9CORY</name>
<evidence type="ECO:0000313" key="3">
    <source>
        <dbReference type="Proteomes" id="UP000249451"/>
    </source>
</evidence>
<comment type="caution">
    <text evidence="2">The sequence shown here is derived from an EMBL/GenBank/DDBJ whole genome shotgun (WGS) entry which is preliminary data.</text>
</comment>
<protein>
    <submittedName>
        <fullName evidence="2">Uncharacterized protein</fullName>
    </submittedName>
</protein>
<feature type="region of interest" description="Disordered" evidence="1">
    <location>
        <begin position="1"/>
        <end position="25"/>
    </location>
</feature>
<gene>
    <name evidence="2" type="ORF">DI609_00360</name>
</gene>
<accession>A0A2W5BEW7</accession>